<dbReference type="EMBL" id="PGVA01000051">
    <property type="protein sequence ID" value="PLR80452.1"/>
    <property type="molecule type" value="Genomic_DNA"/>
</dbReference>
<reference evidence="2 4" key="1">
    <citation type="submission" date="2017-11" db="EMBL/GenBank/DDBJ databases">
        <title>Comparitive Functional Genomics of Dry Heat Resistant strains isolated from the Viking Spacecraft.</title>
        <authorList>
            <person name="Seuylemezian A."/>
            <person name="Cooper K."/>
            <person name="Vaishampayan P."/>
        </authorList>
    </citation>
    <scope>NUCLEOTIDE SEQUENCE [LARGE SCALE GENOMIC DNA]</scope>
    <source>
        <strain evidence="2 4">M4.6</strain>
    </source>
</reference>
<evidence type="ECO:0000313" key="4">
    <source>
        <dbReference type="Proteomes" id="UP000234951"/>
    </source>
</evidence>
<evidence type="ECO:0000259" key="1">
    <source>
        <dbReference type="Pfam" id="PF21747"/>
    </source>
</evidence>
<dbReference type="OrthoDB" id="2360594at2"/>
<name>A0A2N5GI03_9BACI</name>
<dbReference type="Proteomes" id="UP000234951">
    <property type="component" value="Unassembled WGS sequence"/>
</dbReference>
<gene>
    <name evidence="2" type="ORF">CU635_18115</name>
    <name evidence="3" type="ORF">CVD25_01585</name>
</gene>
<dbReference type="RefSeq" id="WP_101578781.1">
    <property type="nucleotide sequence ID" value="NZ_PGVA01000051.1"/>
</dbReference>
<organism evidence="2 4">
    <name type="scientific">Bacillus canaveralius</name>
    <dbReference type="NCBI Taxonomy" id="1403243"/>
    <lineage>
        <taxon>Bacteria</taxon>
        <taxon>Bacillati</taxon>
        <taxon>Bacillota</taxon>
        <taxon>Bacilli</taxon>
        <taxon>Bacillales</taxon>
        <taxon>Bacillaceae</taxon>
        <taxon>Bacillus</taxon>
    </lineage>
</organism>
<evidence type="ECO:0000313" key="5">
    <source>
        <dbReference type="Proteomes" id="UP000235114"/>
    </source>
</evidence>
<dbReference type="EMBL" id="PGVD01000006">
    <property type="protein sequence ID" value="PLS00683.1"/>
    <property type="molecule type" value="Genomic_DNA"/>
</dbReference>
<dbReference type="InterPro" id="IPR048427">
    <property type="entry name" value="YpoC"/>
</dbReference>
<evidence type="ECO:0000313" key="2">
    <source>
        <dbReference type="EMBL" id="PLR80452.1"/>
    </source>
</evidence>
<protein>
    <recommendedName>
        <fullName evidence="1">YpoC-like domain-containing protein</fullName>
    </recommendedName>
</protein>
<evidence type="ECO:0000313" key="3">
    <source>
        <dbReference type="EMBL" id="PLS00683.1"/>
    </source>
</evidence>
<sequence length="169" mass="20165">MDSKRGVPEELNHPFFLTNEAGIWEKQNGKEMQIFPLFYYEWAFYSNIEALKPWEDPVNYVPLLFDEWKSLKDSLAQLFQNRNQRRTETPMKKGVGLFVECLFWTNAVPVVLSNLDHAEKLMIKPVNMRERLQFIMNRPTLYHSFIQLSVLMTELEKAFMKHLALRKKH</sequence>
<comment type="caution">
    <text evidence="2">The sequence shown here is derived from an EMBL/GenBank/DDBJ whole genome shotgun (WGS) entry which is preliminary data.</text>
</comment>
<dbReference type="Pfam" id="PF21747">
    <property type="entry name" value="YpoC"/>
    <property type="match status" value="1"/>
</dbReference>
<dbReference type="AlphaFoldDB" id="A0A2N5GI03"/>
<proteinExistence type="predicted"/>
<accession>A0A2N5GI03</accession>
<keyword evidence="5" id="KW-1185">Reference proteome</keyword>
<reference evidence="3 5" key="2">
    <citation type="submission" date="2017-12" db="EMBL/GenBank/DDBJ databases">
        <title>Comparative Functional Genomics of Dry Heat Resistant strains isolated from the Viking Spacecraft.</title>
        <authorList>
            <person name="Seuylemezian A."/>
            <person name="Cooper K."/>
            <person name="Vaishampayan P."/>
        </authorList>
    </citation>
    <scope>NUCLEOTIDE SEQUENCE [LARGE SCALE GENOMIC DNA]</scope>
    <source>
        <strain evidence="3 5">ATCC 29669</strain>
    </source>
</reference>
<dbReference type="Proteomes" id="UP000235114">
    <property type="component" value="Unassembled WGS sequence"/>
</dbReference>
<feature type="domain" description="YpoC-like" evidence="1">
    <location>
        <begin position="59"/>
        <end position="167"/>
    </location>
</feature>